<protein>
    <submittedName>
        <fullName evidence="1">Uncharacterized protein</fullName>
    </submittedName>
</protein>
<accession>A0AAV3L1J2</accession>
<sequence>MIENHLVDKIHCLDQNTDTLELIESICSNTIVLDLRAVNDDYITHIILNKKMAQKLSESLKKWAEGGNNENN</sequence>
<dbReference type="Proteomes" id="UP000017126">
    <property type="component" value="Unassembled WGS sequence"/>
</dbReference>
<evidence type="ECO:0000313" key="1">
    <source>
        <dbReference type="EMBL" id="ERT50046.1"/>
    </source>
</evidence>
<dbReference type="AlphaFoldDB" id="A0AAV3L1J2"/>
<evidence type="ECO:0000313" key="2">
    <source>
        <dbReference type="Proteomes" id="UP000017126"/>
    </source>
</evidence>
<dbReference type="EMBL" id="AXOL01000058">
    <property type="protein sequence ID" value="ERT50046.1"/>
    <property type="molecule type" value="Genomic_DNA"/>
</dbReference>
<comment type="caution">
    <text evidence="1">The sequence shown here is derived from an EMBL/GenBank/DDBJ whole genome shotgun (WGS) entry which is preliminary data.</text>
</comment>
<gene>
    <name evidence="1" type="ORF">O991_02075</name>
</gene>
<name>A0AAV3L1J2_ENTFC</name>
<reference evidence="1 2" key="1">
    <citation type="submission" date="2013-09" db="EMBL/GenBank/DDBJ databases">
        <title>The Genome Sequence of Enterococcus faecium 10/96A.</title>
        <authorList>
            <consortium name="The Broad Institute Genome Sequencing Platform"/>
            <consortium name="The Broad Institute Genome Sequencing Center for Infectious Disease"/>
            <person name="Earl A.M."/>
            <person name="Gilmore M.S."/>
            <person name="Lebreton F."/>
            <person name="Courvalin P."/>
            <person name="Walker B."/>
            <person name="Young S.K."/>
            <person name="Zeng Q."/>
            <person name="Gargeya S."/>
            <person name="Fitzgerald M."/>
            <person name="Haas B."/>
            <person name="Abouelleil A."/>
            <person name="Alvarado L."/>
            <person name="Arachchi H.M."/>
            <person name="Berlin A.M."/>
            <person name="Chapman S.B."/>
            <person name="Dewar J."/>
            <person name="Goldberg J."/>
            <person name="Griggs A."/>
            <person name="Gujja S."/>
            <person name="Hansen M."/>
            <person name="Howarth C."/>
            <person name="Imamovic A."/>
            <person name="Larimer J."/>
            <person name="McCowan C."/>
            <person name="Murphy C."/>
            <person name="Neiman D."/>
            <person name="Pearson M."/>
            <person name="Priest M."/>
            <person name="Roberts A."/>
            <person name="Saif S."/>
            <person name="Shea T."/>
            <person name="Sisk P."/>
            <person name="Sykes S."/>
            <person name="Wortman J."/>
            <person name="Nusbaum C."/>
            <person name="Birren B."/>
        </authorList>
    </citation>
    <scope>NUCLEOTIDE SEQUENCE [LARGE SCALE GENOMIC DNA]</scope>
    <source>
        <strain evidence="1 2">10/96A</strain>
    </source>
</reference>
<proteinExistence type="predicted"/>
<organism evidence="1 2">
    <name type="scientific">Enterococcus faecium 10/96A</name>
    <dbReference type="NCBI Taxonomy" id="1391465"/>
    <lineage>
        <taxon>Bacteria</taxon>
        <taxon>Bacillati</taxon>
        <taxon>Bacillota</taxon>
        <taxon>Bacilli</taxon>
        <taxon>Lactobacillales</taxon>
        <taxon>Enterococcaceae</taxon>
        <taxon>Enterococcus</taxon>
    </lineage>
</organism>
<dbReference type="RefSeq" id="WP_002341653.1">
    <property type="nucleotide sequence ID" value="NZ_KI518323.1"/>
</dbReference>